<feature type="transmembrane region" description="Helical" evidence="14">
    <location>
        <begin position="381"/>
        <end position="403"/>
    </location>
</feature>
<dbReference type="InterPro" id="IPR038377">
    <property type="entry name" value="Na/Glc_symporter_sf"/>
</dbReference>
<evidence type="ECO:0000256" key="7">
    <source>
        <dbReference type="ARBA" id="ARBA00022989"/>
    </source>
</evidence>
<keyword evidence="6" id="KW-0769">Symport</keyword>
<comment type="subcellular location">
    <subcellularLocation>
        <location evidence="1">Cell membrane</location>
        <topology evidence="1">Multi-pass membrane protein</topology>
    </subcellularLocation>
</comment>
<dbReference type="PANTHER" id="PTHR48086">
    <property type="entry name" value="SODIUM/PROLINE SYMPORTER-RELATED"/>
    <property type="match status" value="1"/>
</dbReference>
<evidence type="ECO:0000256" key="6">
    <source>
        <dbReference type="ARBA" id="ARBA00022847"/>
    </source>
</evidence>
<comment type="similarity">
    <text evidence="2 13">Belongs to the sodium:solute symporter (SSF) (TC 2.A.21) family.</text>
</comment>
<evidence type="ECO:0000256" key="3">
    <source>
        <dbReference type="ARBA" id="ARBA00022448"/>
    </source>
</evidence>
<dbReference type="InterPro" id="IPR001734">
    <property type="entry name" value="Na/solute_symporter"/>
</dbReference>
<comment type="caution">
    <text evidence="15">The sequence shown here is derived from an EMBL/GenBank/DDBJ whole genome shotgun (WGS) entry which is preliminary data.</text>
</comment>
<feature type="transmembrane region" description="Helical" evidence="14">
    <location>
        <begin position="410"/>
        <end position="429"/>
    </location>
</feature>
<name>A0A162LDS3_9CLOT</name>
<dbReference type="GO" id="GO:0005886">
    <property type="term" value="C:plasma membrane"/>
    <property type="evidence" value="ECO:0007669"/>
    <property type="project" value="UniProtKB-SubCell"/>
</dbReference>
<evidence type="ECO:0000256" key="4">
    <source>
        <dbReference type="ARBA" id="ARBA00022475"/>
    </source>
</evidence>
<feature type="transmembrane region" description="Helical" evidence="14">
    <location>
        <begin position="222"/>
        <end position="241"/>
    </location>
</feature>
<keyword evidence="10 14" id="KW-0472">Membrane</keyword>
<reference evidence="15 16" key="1">
    <citation type="journal article" date="2015" name="Biotechnol. Bioeng.">
        <title>Genome sequence and phenotypic characterization of Caulobacter segnis.</title>
        <authorList>
            <person name="Patel S."/>
            <person name="Fletcher B."/>
            <person name="Scott D.C."/>
            <person name="Ely B."/>
        </authorList>
    </citation>
    <scope>NUCLEOTIDE SEQUENCE [LARGE SCALE GENOMIC DNA]</scope>
    <source>
        <strain evidence="15 16">ERI-2</strain>
    </source>
</reference>
<feature type="transmembrane region" description="Helical" evidence="14">
    <location>
        <begin position="156"/>
        <end position="177"/>
    </location>
</feature>
<feature type="transmembrane region" description="Helical" evidence="14">
    <location>
        <begin position="262"/>
        <end position="288"/>
    </location>
</feature>
<dbReference type="PROSITE" id="PS50283">
    <property type="entry name" value="NA_SOLUT_SYMP_3"/>
    <property type="match status" value="1"/>
</dbReference>
<dbReference type="PATRIC" id="fig|1538.10.peg.760"/>
<dbReference type="RefSeq" id="WP_063553916.1">
    <property type="nucleotide sequence ID" value="NZ_LITT01000002.1"/>
</dbReference>
<dbReference type="GO" id="GO:0006814">
    <property type="term" value="P:sodium ion transport"/>
    <property type="evidence" value="ECO:0007669"/>
    <property type="project" value="UniProtKB-KW"/>
</dbReference>
<feature type="transmembrane region" description="Helical" evidence="14">
    <location>
        <begin position="308"/>
        <end position="332"/>
    </location>
</feature>
<feature type="transmembrane region" description="Helical" evidence="14">
    <location>
        <begin position="435"/>
        <end position="453"/>
    </location>
</feature>
<dbReference type="GO" id="GO:0015293">
    <property type="term" value="F:symporter activity"/>
    <property type="evidence" value="ECO:0007669"/>
    <property type="project" value="UniProtKB-KW"/>
</dbReference>
<dbReference type="CDD" id="cd10322">
    <property type="entry name" value="SLC5sbd"/>
    <property type="match status" value="1"/>
</dbReference>
<keyword evidence="11" id="KW-0739">Sodium transport</keyword>
<keyword evidence="9" id="KW-0406">Ion transport</keyword>
<evidence type="ECO:0000256" key="9">
    <source>
        <dbReference type="ARBA" id="ARBA00023065"/>
    </source>
</evidence>
<dbReference type="OrthoDB" id="773at2"/>
<keyword evidence="4" id="KW-1003">Cell membrane</keyword>
<feature type="transmembrane region" description="Helical" evidence="14">
    <location>
        <begin position="184"/>
        <end position="202"/>
    </location>
</feature>
<sequence length="473" mass="51022">MNITLTTLDNVIIAAFMLLAVWIGYYFSKAAKDMESFYLGNHSLPWSLTVGTLFSTWYGGVGTVGTIEYASVYGLSCWLIWSATSHMGRIPLAVWVGPKIHVRTAITVPDLLHSVYGKGVALLGAFFMFLYCIRLGEVTAAGFIGQSAWGVKPEVAGVLAVIFVIIITVLGGLMGVAVMDMIHFWIMMVVICVVMPINWHSIGGWTGIAHGLSSTPKLMDPYGGFTFMKGLMLVLLAFGVYADPAFYQRFSAANSAKAGRRALLTCLTIWVAFDVVLVMTGLIVKVLYPNIPPAEGYIQLVFHTLPVGLRGVFIVAIFGAIISALCGYYLTGGATLANDFYARIKGNVSQKKIVFLTRCGVVIVAGLGLLIAFKFTTAQDAMIFTSSIWMAAGFVPIVGALLYKGKITTLGGYMGMITGIVVFTLIKLFPPKGISIEPLVAALPLSGIAWFIGNMIGKEKVHEELAENSIVEE</sequence>
<evidence type="ECO:0000313" key="15">
    <source>
        <dbReference type="EMBL" id="OAA92186.1"/>
    </source>
</evidence>
<accession>A0A162LDS3</accession>
<dbReference type="EMBL" id="LITT01000002">
    <property type="protein sequence ID" value="OAA92186.1"/>
    <property type="molecule type" value="Genomic_DNA"/>
</dbReference>
<evidence type="ECO:0000313" key="16">
    <source>
        <dbReference type="Proteomes" id="UP000077407"/>
    </source>
</evidence>
<feature type="transmembrane region" description="Helical" evidence="14">
    <location>
        <begin position="120"/>
        <end position="144"/>
    </location>
</feature>
<dbReference type="Proteomes" id="UP000077407">
    <property type="component" value="Unassembled WGS sequence"/>
</dbReference>
<dbReference type="InterPro" id="IPR050277">
    <property type="entry name" value="Sodium:Solute_Symporter"/>
</dbReference>
<evidence type="ECO:0000256" key="11">
    <source>
        <dbReference type="ARBA" id="ARBA00023201"/>
    </source>
</evidence>
<feature type="transmembrane region" description="Helical" evidence="14">
    <location>
        <begin position="353"/>
        <end position="375"/>
    </location>
</feature>
<keyword evidence="3" id="KW-0813">Transport</keyword>
<feature type="transmembrane region" description="Helical" evidence="14">
    <location>
        <begin position="12"/>
        <end position="28"/>
    </location>
</feature>
<evidence type="ECO:0000256" key="12">
    <source>
        <dbReference type="ARBA" id="ARBA00033708"/>
    </source>
</evidence>
<evidence type="ECO:0000256" key="14">
    <source>
        <dbReference type="SAM" id="Phobius"/>
    </source>
</evidence>
<evidence type="ECO:0000256" key="8">
    <source>
        <dbReference type="ARBA" id="ARBA00023053"/>
    </source>
</evidence>
<evidence type="ECO:0000256" key="10">
    <source>
        <dbReference type="ARBA" id="ARBA00023136"/>
    </source>
</evidence>
<dbReference type="PANTHER" id="PTHR48086:SF3">
    <property type="entry name" value="SODIUM_PROLINE SYMPORTER"/>
    <property type="match status" value="1"/>
</dbReference>
<evidence type="ECO:0000256" key="1">
    <source>
        <dbReference type="ARBA" id="ARBA00004651"/>
    </source>
</evidence>
<evidence type="ECO:0000256" key="13">
    <source>
        <dbReference type="RuleBase" id="RU362091"/>
    </source>
</evidence>
<keyword evidence="7 14" id="KW-1133">Transmembrane helix</keyword>
<gene>
    <name evidence="15" type="primary">putP_1</name>
    <name evidence="15" type="ORF">WY13_00275</name>
</gene>
<organism evidence="15 16">
    <name type="scientific">Clostridium ljungdahlii</name>
    <dbReference type="NCBI Taxonomy" id="1538"/>
    <lineage>
        <taxon>Bacteria</taxon>
        <taxon>Bacillati</taxon>
        <taxon>Bacillota</taxon>
        <taxon>Clostridia</taxon>
        <taxon>Eubacteriales</taxon>
        <taxon>Clostridiaceae</taxon>
        <taxon>Clostridium</taxon>
    </lineage>
</organism>
<evidence type="ECO:0000256" key="5">
    <source>
        <dbReference type="ARBA" id="ARBA00022692"/>
    </source>
</evidence>
<comment type="catalytic activity">
    <reaction evidence="12">
        <text>L-proline(in) + Na(+)(in) = L-proline(out) + Na(+)(out)</text>
        <dbReference type="Rhea" id="RHEA:28967"/>
        <dbReference type="ChEBI" id="CHEBI:29101"/>
        <dbReference type="ChEBI" id="CHEBI:60039"/>
    </reaction>
</comment>
<evidence type="ECO:0000256" key="2">
    <source>
        <dbReference type="ARBA" id="ARBA00006434"/>
    </source>
</evidence>
<protein>
    <submittedName>
        <fullName evidence="15">Sodium/proline symporter</fullName>
    </submittedName>
</protein>
<keyword evidence="5 14" id="KW-0812">Transmembrane</keyword>
<dbReference type="AlphaFoldDB" id="A0A162LDS3"/>
<dbReference type="Pfam" id="PF00474">
    <property type="entry name" value="SSF"/>
    <property type="match status" value="1"/>
</dbReference>
<proteinExistence type="inferred from homology"/>
<dbReference type="Gene3D" id="1.20.1730.10">
    <property type="entry name" value="Sodium/glucose cotransporter"/>
    <property type="match status" value="1"/>
</dbReference>
<keyword evidence="8" id="KW-0915">Sodium</keyword>